<keyword evidence="3" id="KW-1185">Reference proteome</keyword>
<evidence type="ECO:0000313" key="1">
    <source>
        <dbReference type="EMBL" id="KEH27227.1"/>
    </source>
</evidence>
<dbReference type="Gene3D" id="2.40.50.140">
    <property type="entry name" value="Nucleic acid-binding proteins"/>
    <property type="match status" value="1"/>
</dbReference>
<evidence type="ECO:0000313" key="2">
    <source>
        <dbReference type="EnsemblPlants" id="KEH27227"/>
    </source>
</evidence>
<dbReference type="HOGENOM" id="CLU_2267784_0_0_1"/>
<sequence length="103" mass="11986">MHMLLDVNTEIYPMDRKEKFLLALSPSLVLNTKFLIRHIKKLEYLLPKPVLPVFGNIGQSRIFPILFVHLLRIDHSIECLLQDSTYRDVEVSGVAFLQKCLHN</sequence>
<evidence type="ECO:0000313" key="3">
    <source>
        <dbReference type="Proteomes" id="UP000002051"/>
    </source>
</evidence>
<organism evidence="1 3">
    <name type="scientific">Medicago truncatula</name>
    <name type="common">Barrel medic</name>
    <name type="synonym">Medicago tribuloides</name>
    <dbReference type="NCBI Taxonomy" id="3880"/>
    <lineage>
        <taxon>Eukaryota</taxon>
        <taxon>Viridiplantae</taxon>
        <taxon>Streptophyta</taxon>
        <taxon>Embryophyta</taxon>
        <taxon>Tracheophyta</taxon>
        <taxon>Spermatophyta</taxon>
        <taxon>Magnoliopsida</taxon>
        <taxon>eudicotyledons</taxon>
        <taxon>Gunneridae</taxon>
        <taxon>Pentapetalae</taxon>
        <taxon>rosids</taxon>
        <taxon>fabids</taxon>
        <taxon>Fabales</taxon>
        <taxon>Fabaceae</taxon>
        <taxon>Papilionoideae</taxon>
        <taxon>50 kb inversion clade</taxon>
        <taxon>NPAAA clade</taxon>
        <taxon>Hologalegina</taxon>
        <taxon>IRL clade</taxon>
        <taxon>Trifolieae</taxon>
        <taxon>Medicago</taxon>
    </lineage>
</organism>
<dbReference type="EMBL" id="CM001222">
    <property type="protein sequence ID" value="KEH27227.1"/>
    <property type="molecule type" value="Genomic_DNA"/>
</dbReference>
<proteinExistence type="predicted"/>
<protein>
    <submittedName>
        <fullName evidence="1 2">Uncharacterized protein</fullName>
    </submittedName>
</protein>
<dbReference type="AlphaFoldDB" id="A0A072UC68"/>
<dbReference type="EnsemblPlants" id="KEH27227">
    <property type="protein sequence ID" value="KEH27227"/>
    <property type="gene ID" value="MTR_6g088845"/>
</dbReference>
<name>A0A072UC68_MEDTR</name>
<gene>
    <name evidence="1" type="ordered locus">MTR_6g088845</name>
</gene>
<dbReference type="PaxDb" id="3880-AES77009"/>
<reference evidence="1 3" key="1">
    <citation type="journal article" date="2011" name="Nature">
        <title>The Medicago genome provides insight into the evolution of rhizobial symbioses.</title>
        <authorList>
            <person name="Young N.D."/>
            <person name="Debelle F."/>
            <person name="Oldroyd G.E."/>
            <person name="Geurts R."/>
            <person name="Cannon S.B."/>
            <person name="Udvardi M.K."/>
            <person name="Benedito V.A."/>
            <person name="Mayer K.F."/>
            <person name="Gouzy J."/>
            <person name="Schoof H."/>
            <person name="Van de Peer Y."/>
            <person name="Proost S."/>
            <person name="Cook D.R."/>
            <person name="Meyers B.C."/>
            <person name="Spannagl M."/>
            <person name="Cheung F."/>
            <person name="De Mita S."/>
            <person name="Krishnakumar V."/>
            <person name="Gundlach H."/>
            <person name="Zhou S."/>
            <person name="Mudge J."/>
            <person name="Bharti A.K."/>
            <person name="Murray J.D."/>
            <person name="Naoumkina M.A."/>
            <person name="Rosen B."/>
            <person name="Silverstein K.A."/>
            <person name="Tang H."/>
            <person name="Rombauts S."/>
            <person name="Zhao P.X."/>
            <person name="Zhou P."/>
            <person name="Barbe V."/>
            <person name="Bardou P."/>
            <person name="Bechner M."/>
            <person name="Bellec A."/>
            <person name="Berger A."/>
            <person name="Berges H."/>
            <person name="Bidwell S."/>
            <person name="Bisseling T."/>
            <person name="Choisne N."/>
            <person name="Couloux A."/>
            <person name="Denny R."/>
            <person name="Deshpande S."/>
            <person name="Dai X."/>
            <person name="Doyle J.J."/>
            <person name="Dudez A.M."/>
            <person name="Farmer A.D."/>
            <person name="Fouteau S."/>
            <person name="Franken C."/>
            <person name="Gibelin C."/>
            <person name="Gish J."/>
            <person name="Goldstein S."/>
            <person name="Gonzalez A.J."/>
            <person name="Green P.J."/>
            <person name="Hallab A."/>
            <person name="Hartog M."/>
            <person name="Hua A."/>
            <person name="Humphray S.J."/>
            <person name="Jeong D.H."/>
            <person name="Jing Y."/>
            <person name="Jocker A."/>
            <person name="Kenton S.M."/>
            <person name="Kim D.J."/>
            <person name="Klee K."/>
            <person name="Lai H."/>
            <person name="Lang C."/>
            <person name="Lin S."/>
            <person name="Macmil S.L."/>
            <person name="Magdelenat G."/>
            <person name="Matthews L."/>
            <person name="McCorrison J."/>
            <person name="Monaghan E.L."/>
            <person name="Mun J.H."/>
            <person name="Najar F.Z."/>
            <person name="Nicholson C."/>
            <person name="Noirot C."/>
            <person name="O'Bleness M."/>
            <person name="Paule C.R."/>
            <person name="Poulain J."/>
            <person name="Prion F."/>
            <person name="Qin B."/>
            <person name="Qu C."/>
            <person name="Retzel E.F."/>
            <person name="Riddle C."/>
            <person name="Sallet E."/>
            <person name="Samain S."/>
            <person name="Samson N."/>
            <person name="Sanders I."/>
            <person name="Saurat O."/>
            <person name="Scarpelli C."/>
            <person name="Schiex T."/>
            <person name="Segurens B."/>
            <person name="Severin A.J."/>
            <person name="Sherrier D.J."/>
            <person name="Shi R."/>
            <person name="Sims S."/>
            <person name="Singer S.R."/>
            <person name="Sinharoy S."/>
            <person name="Sterck L."/>
            <person name="Viollet A."/>
            <person name="Wang B.B."/>
            <person name="Wang K."/>
            <person name="Wang M."/>
            <person name="Wang X."/>
            <person name="Warfsmann J."/>
            <person name="Weissenbach J."/>
            <person name="White D.D."/>
            <person name="White J.D."/>
            <person name="Wiley G.B."/>
            <person name="Wincker P."/>
            <person name="Xing Y."/>
            <person name="Yang L."/>
            <person name="Yao Z."/>
            <person name="Ying F."/>
            <person name="Zhai J."/>
            <person name="Zhou L."/>
            <person name="Zuber A."/>
            <person name="Denarie J."/>
            <person name="Dixon R.A."/>
            <person name="May G.D."/>
            <person name="Schwartz D.C."/>
            <person name="Rogers J."/>
            <person name="Quetier F."/>
            <person name="Town C.D."/>
            <person name="Roe B.A."/>
        </authorList>
    </citation>
    <scope>NUCLEOTIDE SEQUENCE [LARGE SCALE GENOMIC DNA]</scope>
    <source>
        <strain evidence="1">A17</strain>
        <strain evidence="2 3">cv. Jemalong A17</strain>
    </source>
</reference>
<dbReference type="InterPro" id="IPR012340">
    <property type="entry name" value="NA-bd_OB-fold"/>
</dbReference>
<dbReference type="Proteomes" id="UP000002051">
    <property type="component" value="Chromosome 6"/>
</dbReference>
<reference evidence="2" key="3">
    <citation type="submission" date="2015-04" db="UniProtKB">
        <authorList>
            <consortium name="EnsemblPlants"/>
        </authorList>
    </citation>
    <scope>IDENTIFICATION</scope>
    <source>
        <strain evidence="2">cv. Jemalong A17</strain>
    </source>
</reference>
<reference evidence="1 3" key="2">
    <citation type="journal article" date="2014" name="BMC Genomics">
        <title>An improved genome release (version Mt4.0) for the model legume Medicago truncatula.</title>
        <authorList>
            <person name="Tang H."/>
            <person name="Krishnakumar V."/>
            <person name="Bidwell S."/>
            <person name="Rosen B."/>
            <person name="Chan A."/>
            <person name="Zhou S."/>
            <person name="Gentzbittel L."/>
            <person name="Childs K.L."/>
            <person name="Yandell M."/>
            <person name="Gundlach H."/>
            <person name="Mayer K.F."/>
            <person name="Schwartz D.C."/>
            <person name="Town C.D."/>
        </authorList>
    </citation>
    <scope>GENOME REANNOTATION</scope>
    <source>
        <strain evidence="1">A17</strain>
        <strain evidence="2 3">cv. Jemalong A17</strain>
    </source>
</reference>
<accession>A0A072UC68</accession>